<keyword evidence="2 4" id="KW-0328">Glycosyltransferase</keyword>
<dbReference type="PROSITE" id="PS00375">
    <property type="entry name" value="UDPGT"/>
    <property type="match status" value="1"/>
</dbReference>
<dbReference type="EMBL" id="JACGWN010000003">
    <property type="protein sequence ID" value="KAL0456449.1"/>
    <property type="molecule type" value="Genomic_DNA"/>
</dbReference>
<name>A0AAW2XTJ4_9LAMI</name>
<evidence type="ECO:0000256" key="4">
    <source>
        <dbReference type="RuleBase" id="RU003718"/>
    </source>
</evidence>
<dbReference type="AlphaFoldDB" id="A0AAW2XTJ4"/>
<dbReference type="CDD" id="cd03784">
    <property type="entry name" value="GT1_Gtf-like"/>
    <property type="match status" value="1"/>
</dbReference>
<dbReference type="PANTHER" id="PTHR48046:SF6">
    <property type="entry name" value="GLYCOSYLTRANSFERASE"/>
    <property type="match status" value="1"/>
</dbReference>
<dbReference type="InterPro" id="IPR035595">
    <property type="entry name" value="UDP_glycos_trans_CS"/>
</dbReference>
<comment type="caution">
    <text evidence="6">The sequence shown here is derived from an EMBL/GenBank/DDBJ whole genome shotgun (WGS) entry which is preliminary data.</text>
</comment>
<dbReference type="Pfam" id="PF00201">
    <property type="entry name" value="UDPGT"/>
    <property type="match status" value="1"/>
</dbReference>
<proteinExistence type="inferred from homology"/>
<keyword evidence="3 4" id="KW-0808">Transferase</keyword>
<dbReference type="GO" id="GO:0008194">
    <property type="term" value="F:UDP-glycosyltransferase activity"/>
    <property type="evidence" value="ECO:0007669"/>
    <property type="project" value="InterPro"/>
</dbReference>
<sequence>MEATPRSQPPHNIALLPPPTFLGHLIPFIELAKKLVFHHNCTITLIIPDDGSSMKPQKSLLQGLPTTINTVFLPTSSYRRSPGERKCRVAAVSPPDPLISSSSGHVDFPQGAGNFSCCSRGGSFAIDAIDIAKQFGIPEIPGPSLPGAPPGEIRTGTEAESDGGSECVKWLNDHPPKSVLFVSFGSGGTLSVEQFKELALGLEMCGHRFLWVVRTPQESAADAYLNTQSIVKDPLDFLPEGFLERTKGRGLVVVSWAPQIQVLSHGSTGGFVTHCGWNSILESASFGVPLIAWPLCFEHRMNAVFLTDGLKAAIRVKENENGVVGREQIAELVKRLMEGEEGNHIRKRMSNVKIAAGNALSQEGSSTKALAHVVQQWISWK</sequence>
<dbReference type="Gene3D" id="3.40.50.2000">
    <property type="entry name" value="Glycogen Phosphorylase B"/>
    <property type="match status" value="3"/>
</dbReference>
<dbReference type="FunFam" id="3.40.50.2000:FF:000051">
    <property type="entry name" value="Glycosyltransferase"/>
    <property type="match status" value="1"/>
</dbReference>
<gene>
    <name evidence="6" type="ORF">Slati_0984100</name>
</gene>
<evidence type="ECO:0000256" key="2">
    <source>
        <dbReference type="ARBA" id="ARBA00022676"/>
    </source>
</evidence>
<dbReference type="PANTHER" id="PTHR48046">
    <property type="entry name" value="UDP-GLYCOSYLTRANSFERASE 72E1"/>
    <property type="match status" value="1"/>
</dbReference>
<dbReference type="SUPFAM" id="SSF53756">
    <property type="entry name" value="UDP-Glycosyltransferase/glycogen phosphorylase"/>
    <property type="match status" value="1"/>
</dbReference>
<evidence type="ECO:0000256" key="5">
    <source>
        <dbReference type="SAM" id="MobiDB-lite"/>
    </source>
</evidence>
<reference evidence="6" key="1">
    <citation type="submission" date="2020-06" db="EMBL/GenBank/DDBJ databases">
        <authorList>
            <person name="Li T."/>
            <person name="Hu X."/>
            <person name="Zhang T."/>
            <person name="Song X."/>
            <person name="Zhang H."/>
            <person name="Dai N."/>
            <person name="Sheng W."/>
            <person name="Hou X."/>
            <person name="Wei L."/>
        </authorList>
    </citation>
    <scope>NUCLEOTIDE SEQUENCE</scope>
    <source>
        <strain evidence="6">KEN1</strain>
        <tissue evidence="6">Leaf</tissue>
    </source>
</reference>
<evidence type="ECO:0000256" key="3">
    <source>
        <dbReference type="ARBA" id="ARBA00022679"/>
    </source>
</evidence>
<organism evidence="6">
    <name type="scientific">Sesamum latifolium</name>
    <dbReference type="NCBI Taxonomy" id="2727402"/>
    <lineage>
        <taxon>Eukaryota</taxon>
        <taxon>Viridiplantae</taxon>
        <taxon>Streptophyta</taxon>
        <taxon>Embryophyta</taxon>
        <taxon>Tracheophyta</taxon>
        <taxon>Spermatophyta</taxon>
        <taxon>Magnoliopsida</taxon>
        <taxon>eudicotyledons</taxon>
        <taxon>Gunneridae</taxon>
        <taxon>Pentapetalae</taxon>
        <taxon>asterids</taxon>
        <taxon>lamiids</taxon>
        <taxon>Lamiales</taxon>
        <taxon>Pedaliaceae</taxon>
        <taxon>Sesamum</taxon>
    </lineage>
</organism>
<feature type="region of interest" description="Disordered" evidence="5">
    <location>
        <begin position="142"/>
        <end position="161"/>
    </location>
</feature>
<protein>
    <submittedName>
        <fullName evidence="6">Hydroquinone glucosyltransferase</fullName>
    </submittedName>
</protein>
<dbReference type="InterPro" id="IPR002213">
    <property type="entry name" value="UDP_glucos_trans"/>
</dbReference>
<evidence type="ECO:0000313" key="6">
    <source>
        <dbReference type="EMBL" id="KAL0456449.1"/>
    </source>
</evidence>
<evidence type="ECO:0000256" key="1">
    <source>
        <dbReference type="ARBA" id="ARBA00009995"/>
    </source>
</evidence>
<comment type="similarity">
    <text evidence="1 4">Belongs to the UDP-glycosyltransferase family.</text>
</comment>
<accession>A0AAW2XTJ4</accession>
<reference evidence="6" key="2">
    <citation type="journal article" date="2024" name="Plant">
        <title>Genomic evolution and insights into agronomic trait innovations of Sesamum species.</title>
        <authorList>
            <person name="Miao H."/>
            <person name="Wang L."/>
            <person name="Qu L."/>
            <person name="Liu H."/>
            <person name="Sun Y."/>
            <person name="Le M."/>
            <person name="Wang Q."/>
            <person name="Wei S."/>
            <person name="Zheng Y."/>
            <person name="Lin W."/>
            <person name="Duan Y."/>
            <person name="Cao H."/>
            <person name="Xiong S."/>
            <person name="Wang X."/>
            <person name="Wei L."/>
            <person name="Li C."/>
            <person name="Ma Q."/>
            <person name="Ju M."/>
            <person name="Zhao R."/>
            <person name="Li G."/>
            <person name="Mu C."/>
            <person name="Tian Q."/>
            <person name="Mei H."/>
            <person name="Zhang T."/>
            <person name="Gao T."/>
            <person name="Zhang H."/>
        </authorList>
    </citation>
    <scope>NUCLEOTIDE SEQUENCE</scope>
    <source>
        <strain evidence="6">KEN1</strain>
    </source>
</reference>